<dbReference type="InterPro" id="IPR029068">
    <property type="entry name" value="Glyas_Bleomycin-R_OHBP_Dase"/>
</dbReference>
<dbReference type="PROSITE" id="PS51819">
    <property type="entry name" value="VOC"/>
    <property type="match status" value="1"/>
</dbReference>
<dbReference type="Gene3D" id="3.10.180.10">
    <property type="entry name" value="2,3-Dihydroxybiphenyl 1,2-Dioxygenase, domain 1"/>
    <property type="match status" value="1"/>
</dbReference>
<gene>
    <name evidence="2" type="ORF">A33Q_1780</name>
</gene>
<dbReference type="InterPro" id="IPR004360">
    <property type="entry name" value="Glyas_Fos-R_dOase_dom"/>
</dbReference>
<dbReference type="eggNOG" id="COG3607">
    <property type="taxonomic scope" value="Bacteria"/>
</dbReference>
<organism evidence="2 3">
    <name type="scientific">Indibacter alkaliphilus (strain CCUG 57479 / KCTC 22604 / LW1)</name>
    <dbReference type="NCBI Taxonomy" id="1189612"/>
    <lineage>
        <taxon>Bacteria</taxon>
        <taxon>Pseudomonadati</taxon>
        <taxon>Bacteroidota</taxon>
        <taxon>Cytophagia</taxon>
        <taxon>Cytophagales</taxon>
        <taxon>Cyclobacteriaceae</taxon>
    </lineage>
</organism>
<dbReference type="EMBL" id="ALWO02000030">
    <property type="protein sequence ID" value="EOZ97132.1"/>
    <property type="molecule type" value="Genomic_DNA"/>
</dbReference>
<dbReference type="RefSeq" id="WP_009036201.1">
    <property type="nucleotide sequence ID" value="NZ_ALWO02000030.1"/>
</dbReference>
<reference evidence="2 3" key="1">
    <citation type="journal article" date="2013" name="Genome Announc.">
        <title>Draft Genome Sequence of Indibacter alkaliphilus Strain LW1T, Isolated from Lonar Lake, a Haloalkaline Lake in the Buldana District of Maharashtra, India.</title>
        <authorList>
            <person name="Singh A."/>
            <person name="Kumar Jangir P."/>
            <person name="Sharma R."/>
            <person name="Singh A."/>
            <person name="Kumar Pinnaka A."/>
            <person name="Shivaji S."/>
        </authorList>
    </citation>
    <scope>NUCLEOTIDE SEQUENCE [LARGE SCALE GENOMIC DNA]</scope>
    <source>
        <strain evidence="3">CCUG 57479 / KCTC 22604 / LW1</strain>
    </source>
</reference>
<evidence type="ECO:0000259" key="1">
    <source>
        <dbReference type="PROSITE" id="PS51819"/>
    </source>
</evidence>
<comment type="caution">
    <text evidence="2">The sequence shown here is derived from an EMBL/GenBank/DDBJ whole genome shotgun (WGS) entry which is preliminary data.</text>
</comment>
<evidence type="ECO:0000313" key="3">
    <source>
        <dbReference type="Proteomes" id="UP000006073"/>
    </source>
</evidence>
<dbReference type="Pfam" id="PF00903">
    <property type="entry name" value="Glyoxalase"/>
    <property type="match status" value="1"/>
</dbReference>
<protein>
    <submittedName>
        <fullName evidence="2">Glyoxalase family protein</fullName>
    </submittedName>
</protein>
<name>S2DD92_INDAL</name>
<dbReference type="OrthoDB" id="9793039at2"/>
<evidence type="ECO:0000313" key="2">
    <source>
        <dbReference type="EMBL" id="EOZ97132.1"/>
    </source>
</evidence>
<dbReference type="SUPFAM" id="SSF54593">
    <property type="entry name" value="Glyoxalase/Bleomycin resistance protein/Dihydroxybiphenyl dioxygenase"/>
    <property type="match status" value="1"/>
</dbReference>
<sequence>MIKSIYVNLPVKDLERSRSFWTELGFSFNESFSDDKALCLMLNEGSICAMLLKREFFSTFTNRPIADQNTTQVLLAIEVESRQKVDEMVKTALENGATRYKDAEDHGWMYYDCIADPDGHQWEIMYSDPNQIQARRRNYFSENQF</sequence>
<dbReference type="PANTHER" id="PTHR36503">
    <property type="entry name" value="BLR2520 PROTEIN"/>
    <property type="match status" value="1"/>
</dbReference>
<dbReference type="AlphaFoldDB" id="S2DD92"/>
<keyword evidence="3" id="KW-1185">Reference proteome</keyword>
<dbReference type="InterPro" id="IPR037523">
    <property type="entry name" value="VOC_core"/>
</dbReference>
<dbReference type="PANTHER" id="PTHR36503:SF2">
    <property type="entry name" value="BLR2408 PROTEIN"/>
    <property type="match status" value="1"/>
</dbReference>
<dbReference type="Proteomes" id="UP000006073">
    <property type="component" value="Unassembled WGS sequence"/>
</dbReference>
<dbReference type="STRING" id="1189612.A33Q_1780"/>
<accession>S2DD92</accession>
<proteinExistence type="predicted"/>
<feature type="domain" description="VOC" evidence="1">
    <location>
        <begin position="3"/>
        <end position="127"/>
    </location>
</feature>